<evidence type="ECO:0000313" key="2">
    <source>
        <dbReference type="Proteomes" id="UP000526408"/>
    </source>
</evidence>
<dbReference type="Proteomes" id="UP000526408">
    <property type="component" value="Unassembled WGS sequence"/>
</dbReference>
<proteinExistence type="predicted"/>
<dbReference type="EMBL" id="JAAZQQ010000003">
    <property type="protein sequence ID" value="NKX44970.1"/>
    <property type="molecule type" value="Genomic_DNA"/>
</dbReference>
<gene>
    <name evidence="1" type="ORF">HCU73_10245</name>
</gene>
<dbReference type="Pfam" id="PF14384">
    <property type="entry name" value="BrnA_antitoxin"/>
    <property type="match status" value="1"/>
</dbReference>
<name>A0A7X6JXN5_9RHOB</name>
<protein>
    <submittedName>
        <fullName evidence="1">BrnA antitoxin family protein</fullName>
    </submittedName>
</protein>
<comment type="caution">
    <text evidence="1">The sequence shown here is derived from an EMBL/GenBank/DDBJ whole genome shotgun (WGS) entry which is preliminary data.</text>
</comment>
<dbReference type="AlphaFoldDB" id="A0A7X6JXN5"/>
<sequence>MGDVDWSRPAPKPTVTMRLDEDVIAYFKREDPKGYTRRMAAVLSAFARRNRAPD</sequence>
<reference evidence="1 2" key="1">
    <citation type="submission" date="2020-04" db="EMBL/GenBank/DDBJ databases">
        <authorList>
            <person name="Yoon J."/>
        </authorList>
    </citation>
    <scope>NUCLEOTIDE SEQUENCE [LARGE SCALE GENOMIC DNA]</scope>
    <source>
        <strain evidence="1 2">KMU-115</strain>
    </source>
</reference>
<accession>A0A7X6JXN5</accession>
<keyword evidence="2" id="KW-1185">Reference proteome</keyword>
<evidence type="ECO:0000313" key="1">
    <source>
        <dbReference type="EMBL" id="NKX44970.1"/>
    </source>
</evidence>
<organism evidence="1 2">
    <name type="scientific">Roseicyclus persicicus</name>
    <dbReference type="NCBI Taxonomy" id="2650661"/>
    <lineage>
        <taxon>Bacteria</taxon>
        <taxon>Pseudomonadati</taxon>
        <taxon>Pseudomonadota</taxon>
        <taxon>Alphaproteobacteria</taxon>
        <taxon>Rhodobacterales</taxon>
        <taxon>Roseobacteraceae</taxon>
        <taxon>Roseicyclus</taxon>
    </lineage>
</organism>
<dbReference type="InterPro" id="IPR025528">
    <property type="entry name" value="BrnA_antitoxin"/>
</dbReference>